<keyword evidence="3" id="KW-1185">Reference proteome</keyword>
<accession>A0A397VPA5</accession>
<dbReference type="AlphaFoldDB" id="A0A397VPA5"/>
<evidence type="ECO:0000256" key="1">
    <source>
        <dbReference type="SAM" id="Phobius"/>
    </source>
</evidence>
<keyword evidence="1" id="KW-1133">Transmembrane helix</keyword>
<dbReference type="EMBL" id="QKWP01000220">
    <property type="protein sequence ID" value="RIB24340.1"/>
    <property type="molecule type" value="Genomic_DNA"/>
</dbReference>
<evidence type="ECO:0000313" key="3">
    <source>
        <dbReference type="Proteomes" id="UP000266673"/>
    </source>
</evidence>
<organism evidence="2 3">
    <name type="scientific">Gigaspora rosea</name>
    <dbReference type="NCBI Taxonomy" id="44941"/>
    <lineage>
        <taxon>Eukaryota</taxon>
        <taxon>Fungi</taxon>
        <taxon>Fungi incertae sedis</taxon>
        <taxon>Mucoromycota</taxon>
        <taxon>Glomeromycotina</taxon>
        <taxon>Glomeromycetes</taxon>
        <taxon>Diversisporales</taxon>
        <taxon>Gigasporaceae</taxon>
        <taxon>Gigaspora</taxon>
    </lineage>
</organism>
<keyword evidence="1" id="KW-0812">Transmembrane</keyword>
<protein>
    <submittedName>
        <fullName evidence="2">Uncharacterized protein</fullName>
    </submittedName>
</protein>
<comment type="caution">
    <text evidence="2">The sequence shown here is derived from an EMBL/GenBank/DDBJ whole genome shotgun (WGS) entry which is preliminary data.</text>
</comment>
<reference evidence="2 3" key="1">
    <citation type="submission" date="2018-06" db="EMBL/GenBank/DDBJ databases">
        <title>Comparative genomics reveals the genomic features of Rhizophagus irregularis, R. cerebriforme, R. diaphanum and Gigaspora rosea, and their symbiotic lifestyle signature.</title>
        <authorList>
            <person name="Morin E."/>
            <person name="San Clemente H."/>
            <person name="Chen E.C.H."/>
            <person name="De La Providencia I."/>
            <person name="Hainaut M."/>
            <person name="Kuo A."/>
            <person name="Kohler A."/>
            <person name="Murat C."/>
            <person name="Tang N."/>
            <person name="Roy S."/>
            <person name="Loubradou J."/>
            <person name="Henrissat B."/>
            <person name="Grigoriev I.V."/>
            <person name="Corradi N."/>
            <person name="Roux C."/>
            <person name="Martin F.M."/>
        </authorList>
    </citation>
    <scope>NUCLEOTIDE SEQUENCE [LARGE SCALE GENOMIC DNA]</scope>
    <source>
        <strain evidence="2 3">DAOM 194757</strain>
    </source>
</reference>
<dbReference type="OrthoDB" id="2361633at2759"/>
<sequence length="143" mass="15704">MDDATNSAFDVLLGGVIPLGYSAIFEPVLNDIVGVLRRVPTHPIFFFGIFLLLLAILIVSYAAFISSILCLVIIPANNIYVKIGLNINLLMLLRLPGIIEDGDKMTSINSDYDDFLKKRGLVSVILFGIQEDGVDQEDGVYIK</sequence>
<feature type="transmembrane region" description="Helical" evidence="1">
    <location>
        <begin position="44"/>
        <end position="74"/>
    </location>
</feature>
<gene>
    <name evidence="2" type="ORF">C2G38_2168796</name>
</gene>
<feature type="transmembrane region" description="Helical" evidence="1">
    <location>
        <begin position="7"/>
        <end position="24"/>
    </location>
</feature>
<dbReference type="Proteomes" id="UP000266673">
    <property type="component" value="Unassembled WGS sequence"/>
</dbReference>
<keyword evidence="1" id="KW-0472">Membrane</keyword>
<proteinExistence type="predicted"/>
<name>A0A397VPA5_9GLOM</name>
<evidence type="ECO:0000313" key="2">
    <source>
        <dbReference type="EMBL" id="RIB24340.1"/>
    </source>
</evidence>